<evidence type="ECO:0000313" key="7">
    <source>
        <dbReference type="EMBL" id="KKK54680.1"/>
    </source>
</evidence>
<comment type="caution">
    <text evidence="7">The sequence shown here is derived from an EMBL/GenBank/DDBJ whole genome shotgun (WGS) entry which is preliminary data.</text>
</comment>
<dbReference type="EMBL" id="LAZR01065872">
    <property type="protein sequence ID" value="KKK54680.1"/>
    <property type="molecule type" value="Genomic_DNA"/>
</dbReference>
<proteinExistence type="predicted"/>
<gene>
    <name evidence="7" type="ORF">LCGC14_3082260</name>
</gene>
<evidence type="ECO:0000256" key="1">
    <source>
        <dbReference type="ARBA" id="ARBA00001974"/>
    </source>
</evidence>
<comment type="cofactor">
    <cofactor evidence="1">
        <name>FAD</name>
        <dbReference type="ChEBI" id="CHEBI:57692"/>
    </cofactor>
</comment>
<dbReference type="Pfam" id="PF02219">
    <property type="entry name" value="MTHFR"/>
    <property type="match status" value="1"/>
</dbReference>
<sequence>PCSERLISLIRVYIPNWIMALFTPGRRWQPPFLPFKKEKFSKRLLRKIERWIKGPLFGCRMCGNCLLQETAFICPMECPKGLRNGPCGGSTAEKCYVDETRPCIWYKIYERAYNMGREEILLEELPPLDWDKVGTETWGDVVRSIRKFGSRAFFKSLFTRNKEKKANAWEGVFKPVRQPEWWQGDSEYHAPAYDEPISELERKLREGKFVVTAEVAPPLGTATGKLSRDIEMVRDHVAAVNFTDSASASPRMSSMACCKVAAELNADPVLQIAARDKTRSGLQSDIIGANLMGVRNVLCITGDNARIGPTPTSNTNILDVDAIQMLWMLRRMRDDNIYLDGRKMKSSP</sequence>
<name>A0A0F8X1I2_9ZZZZ</name>
<dbReference type="GO" id="GO:0006555">
    <property type="term" value="P:methionine metabolic process"/>
    <property type="evidence" value="ECO:0007669"/>
    <property type="project" value="InterPro"/>
</dbReference>
<evidence type="ECO:0000256" key="4">
    <source>
        <dbReference type="ARBA" id="ARBA00022827"/>
    </source>
</evidence>
<dbReference type="GO" id="GO:0004489">
    <property type="term" value="F:methylenetetrahydrofolate reductase [NAD(P)H] activity"/>
    <property type="evidence" value="ECO:0007669"/>
    <property type="project" value="InterPro"/>
</dbReference>
<keyword evidence="3" id="KW-0285">Flavoprotein</keyword>
<dbReference type="GO" id="GO:0035999">
    <property type="term" value="P:tetrahydrofolate interconversion"/>
    <property type="evidence" value="ECO:0007669"/>
    <property type="project" value="UniProtKB-UniPathway"/>
</dbReference>
<organism evidence="7">
    <name type="scientific">marine sediment metagenome</name>
    <dbReference type="NCBI Taxonomy" id="412755"/>
    <lineage>
        <taxon>unclassified sequences</taxon>
        <taxon>metagenomes</taxon>
        <taxon>ecological metagenomes</taxon>
    </lineage>
</organism>
<dbReference type="InterPro" id="IPR022026">
    <property type="entry name" value="DUF5981"/>
</dbReference>
<keyword evidence="4" id="KW-0274">FAD</keyword>
<evidence type="ECO:0000259" key="6">
    <source>
        <dbReference type="Pfam" id="PF12225"/>
    </source>
</evidence>
<dbReference type="SUPFAM" id="SSF51730">
    <property type="entry name" value="FAD-linked oxidoreductase"/>
    <property type="match status" value="1"/>
</dbReference>
<evidence type="ECO:0000256" key="5">
    <source>
        <dbReference type="ARBA" id="ARBA00023002"/>
    </source>
</evidence>
<protein>
    <recommendedName>
        <fullName evidence="6">Methylene-tetrahydrofolate reductase C-terminal-like domain-containing protein</fullName>
    </recommendedName>
</protein>
<dbReference type="Gene3D" id="3.20.20.220">
    <property type="match status" value="1"/>
</dbReference>
<dbReference type="InterPro" id="IPR003171">
    <property type="entry name" value="Mehydrof_redctse-like"/>
</dbReference>
<keyword evidence="5" id="KW-0560">Oxidoreductase</keyword>
<dbReference type="AlphaFoldDB" id="A0A0F8X1I2"/>
<accession>A0A0F8X1I2</accession>
<reference evidence="7" key="1">
    <citation type="journal article" date="2015" name="Nature">
        <title>Complex archaea that bridge the gap between prokaryotes and eukaryotes.</title>
        <authorList>
            <person name="Spang A."/>
            <person name="Saw J.H."/>
            <person name="Jorgensen S.L."/>
            <person name="Zaremba-Niedzwiedzka K."/>
            <person name="Martijn J."/>
            <person name="Lind A.E."/>
            <person name="van Eijk R."/>
            <person name="Schleper C."/>
            <person name="Guy L."/>
            <person name="Ettema T.J."/>
        </authorList>
    </citation>
    <scope>NUCLEOTIDE SEQUENCE</scope>
</reference>
<evidence type="ECO:0000256" key="3">
    <source>
        <dbReference type="ARBA" id="ARBA00022630"/>
    </source>
</evidence>
<feature type="non-terminal residue" evidence="7">
    <location>
        <position position="348"/>
    </location>
</feature>
<feature type="non-terminal residue" evidence="7">
    <location>
        <position position="1"/>
    </location>
</feature>
<dbReference type="UniPathway" id="UPA00193"/>
<evidence type="ECO:0000256" key="2">
    <source>
        <dbReference type="ARBA" id="ARBA00004777"/>
    </source>
</evidence>
<dbReference type="Pfam" id="PF12225">
    <property type="entry name" value="DUF5981"/>
    <property type="match status" value="1"/>
</dbReference>
<dbReference type="InterPro" id="IPR029041">
    <property type="entry name" value="FAD-linked_oxidoreductase-like"/>
</dbReference>
<comment type="pathway">
    <text evidence="2">One-carbon metabolism; tetrahydrofolate interconversion.</text>
</comment>
<feature type="domain" description="Methylene-tetrahydrofolate reductase C-terminal-like" evidence="6">
    <location>
        <begin position="48"/>
        <end position="130"/>
    </location>
</feature>